<dbReference type="FunFam" id="1.10.287.950:FF:000001">
    <property type="entry name" value="Methyl-accepting chemotaxis sensory transducer"/>
    <property type="match status" value="1"/>
</dbReference>
<dbReference type="CDD" id="cd11386">
    <property type="entry name" value="MCP_signal"/>
    <property type="match status" value="1"/>
</dbReference>
<evidence type="ECO:0000256" key="4">
    <source>
        <dbReference type="PROSITE-ProRule" id="PRU00284"/>
    </source>
</evidence>
<dbReference type="SUPFAM" id="SSF58104">
    <property type="entry name" value="Methyl-accepting chemotaxis protein (MCP) signaling domain"/>
    <property type="match status" value="1"/>
</dbReference>
<dbReference type="SMART" id="SM00283">
    <property type="entry name" value="MA"/>
    <property type="match status" value="1"/>
</dbReference>
<dbReference type="GO" id="GO:0007165">
    <property type="term" value="P:signal transduction"/>
    <property type="evidence" value="ECO:0007669"/>
    <property type="project" value="UniProtKB-KW"/>
</dbReference>
<keyword evidence="5" id="KW-1133">Transmembrane helix</keyword>
<dbReference type="Proteomes" id="UP000036097">
    <property type="component" value="Unassembled WGS sequence"/>
</dbReference>
<proteinExistence type="inferred from homology"/>
<sequence length="527" mass="57410">MAIMTKISKQLNSSQGQERDYPDSYNLISTTDPHSHVTYANESFCEVAGYDAEELIGHPHNIVRHPDMPKKAFGQLWQYIKSGKSWMGLVKNRCKDGGYYWVSAFVTPITDGKGQVIEYQSVRSRPEKATVERAEQAYRQMDSQTSIRWRWSQGRVLLGLIGAGLVGVVAGGLTQGFDWPTGLGVVALGGALALQIHAQQRMSQLRLLAQDAYHNPTMEPIYTGKYDDYSPVELALKMRQSELRAIVGRASETAGDILLSAEDQFAQSQNVKSNLHHQTLATEEVSVAIGQMAASVKEVAESAASTSAMTSHAQQLAADGQSRVDETIDSVNRLYQELDASKEVINALSDSSRQIEGILDVIGSIADQTNLLALNAAIEAARAGEAGRGFAVVADEVRSLAQKTQASTGEIQTMIARLQQIAGQAVAAVERGGEQSNHCRNQAEMMGEQLEAINRVLDQVTDNSHQIAAAVEEQVGVSMDISRNVDAINALAADNAHTSDQSVESTRLLVERLEGLKRLMIQFQRKS</sequence>
<dbReference type="STRING" id="1195763.ABT56_12130"/>
<evidence type="ECO:0000313" key="9">
    <source>
        <dbReference type="Proteomes" id="UP000036097"/>
    </source>
</evidence>
<keyword evidence="5" id="KW-0472">Membrane</keyword>
<dbReference type="GO" id="GO:0004888">
    <property type="term" value="F:transmembrane signaling receptor activity"/>
    <property type="evidence" value="ECO:0007669"/>
    <property type="project" value="InterPro"/>
</dbReference>
<evidence type="ECO:0000259" key="6">
    <source>
        <dbReference type="PROSITE" id="PS50111"/>
    </source>
</evidence>
<dbReference type="EMBL" id="LDOT01000014">
    <property type="protein sequence ID" value="KLV05446.1"/>
    <property type="molecule type" value="Genomic_DNA"/>
</dbReference>
<comment type="similarity">
    <text evidence="3">Belongs to the methyl-accepting chemotaxis (MCP) protein family.</text>
</comment>
<dbReference type="Gene3D" id="1.10.287.950">
    <property type="entry name" value="Methyl-accepting chemotaxis protein"/>
    <property type="match status" value="1"/>
</dbReference>
<dbReference type="Gene3D" id="3.30.450.20">
    <property type="entry name" value="PAS domain"/>
    <property type="match status" value="1"/>
</dbReference>
<evidence type="ECO:0000313" key="8">
    <source>
        <dbReference type="EMBL" id="KLV05446.1"/>
    </source>
</evidence>
<evidence type="ECO:0000256" key="5">
    <source>
        <dbReference type="SAM" id="Phobius"/>
    </source>
</evidence>
<keyword evidence="9" id="KW-1185">Reference proteome</keyword>
<comment type="caution">
    <text evidence="8">The sequence shown here is derived from an EMBL/GenBank/DDBJ whole genome shotgun (WGS) entry which is preliminary data.</text>
</comment>
<dbReference type="PATRIC" id="fig|1195763.3.peg.2560"/>
<feature type="transmembrane region" description="Helical" evidence="5">
    <location>
        <begin position="156"/>
        <end position="173"/>
    </location>
</feature>
<dbReference type="InterPro" id="IPR035965">
    <property type="entry name" value="PAS-like_dom_sf"/>
</dbReference>
<dbReference type="PROSITE" id="PS50112">
    <property type="entry name" value="PAS"/>
    <property type="match status" value="1"/>
</dbReference>
<dbReference type="GO" id="GO:0016020">
    <property type="term" value="C:membrane"/>
    <property type="evidence" value="ECO:0007669"/>
    <property type="project" value="UniProtKB-SubCell"/>
</dbReference>
<dbReference type="SUPFAM" id="SSF55785">
    <property type="entry name" value="PYP-like sensor domain (PAS domain)"/>
    <property type="match status" value="1"/>
</dbReference>
<feature type="domain" description="Methyl-accepting transducer" evidence="6">
    <location>
        <begin position="253"/>
        <end position="489"/>
    </location>
</feature>
<dbReference type="GO" id="GO:0006935">
    <property type="term" value="P:chemotaxis"/>
    <property type="evidence" value="ECO:0007669"/>
    <property type="project" value="InterPro"/>
</dbReference>
<dbReference type="AlphaFoldDB" id="A0A0J1H0U3"/>
<dbReference type="NCBIfam" id="TIGR00229">
    <property type="entry name" value="sensory_box"/>
    <property type="match status" value="1"/>
</dbReference>
<accession>A0A0J1H0U3</accession>
<dbReference type="InterPro" id="IPR004089">
    <property type="entry name" value="MCPsignal_dom"/>
</dbReference>
<dbReference type="PANTHER" id="PTHR32089">
    <property type="entry name" value="METHYL-ACCEPTING CHEMOTAXIS PROTEIN MCPB"/>
    <property type="match status" value="1"/>
</dbReference>
<dbReference type="PROSITE" id="PS50111">
    <property type="entry name" value="CHEMOTAXIS_TRANSDUC_2"/>
    <property type="match status" value="1"/>
</dbReference>
<dbReference type="InterPro" id="IPR000014">
    <property type="entry name" value="PAS"/>
</dbReference>
<keyword evidence="2 4" id="KW-0807">Transducer</keyword>
<dbReference type="CDD" id="cd00130">
    <property type="entry name" value="PAS"/>
    <property type="match status" value="1"/>
</dbReference>
<dbReference type="InterPro" id="IPR004090">
    <property type="entry name" value="Chemotax_Me-accpt_rcpt"/>
</dbReference>
<feature type="domain" description="PAS" evidence="7">
    <location>
        <begin position="28"/>
        <end position="57"/>
    </location>
</feature>
<organism evidence="8 9">
    <name type="scientific">Photobacterium aquae</name>
    <dbReference type="NCBI Taxonomy" id="1195763"/>
    <lineage>
        <taxon>Bacteria</taxon>
        <taxon>Pseudomonadati</taxon>
        <taxon>Pseudomonadota</taxon>
        <taxon>Gammaproteobacteria</taxon>
        <taxon>Vibrionales</taxon>
        <taxon>Vibrionaceae</taxon>
        <taxon>Photobacterium</taxon>
    </lineage>
</organism>
<dbReference type="InterPro" id="IPR013655">
    <property type="entry name" value="PAS_fold_3"/>
</dbReference>
<dbReference type="PRINTS" id="PR00260">
    <property type="entry name" value="CHEMTRNSDUCR"/>
</dbReference>
<name>A0A0J1H0U3_9GAMM</name>
<dbReference type="PANTHER" id="PTHR32089:SF112">
    <property type="entry name" value="LYSOZYME-LIKE PROTEIN-RELATED"/>
    <property type="match status" value="1"/>
</dbReference>
<evidence type="ECO:0000256" key="2">
    <source>
        <dbReference type="ARBA" id="ARBA00023224"/>
    </source>
</evidence>
<gene>
    <name evidence="8" type="ORF">ABT56_12130</name>
</gene>
<keyword evidence="5" id="KW-0812">Transmembrane</keyword>
<dbReference type="Pfam" id="PF00015">
    <property type="entry name" value="MCPsignal"/>
    <property type="match status" value="1"/>
</dbReference>
<evidence type="ECO:0000256" key="3">
    <source>
        <dbReference type="ARBA" id="ARBA00029447"/>
    </source>
</evidence>
<evidence type="ECO:0000256" key="1">
    <source>
        <dbReference type="ARBA" id="ARBA00004370"/>
    </source>
</evidence>
<evidence type="ECO:0000259" key="7">
    <source>
        <dbReference type="PROSITE" id="PS50112"/>
    </source>
</evidence>
<reference evidence="8 9" key="1">
    <citation type="submission" date="2015-05" db="EMBL/GenBank/DDBJ databases">
        <title>Photobacterium galathea sp. nov.</title>
        <authorList>
            <person name="Machado H."/>
            <person name="Gram L."/>
        </authorList>
    </citation>
    <scope>NUCLEOTIDE SEQUENCE [LARGE SCALE GENOMIC DNA]</scope>
    <source>
        <strain evidence="8 9">CGMCC 1.12159</strain>
    </source>
</reference>
<dbReference type="Pfam" id="PF08447">
    <property type="entry name" value="PAS_3"/>
    <property type="match status" value="1"/>
</dbReference>
<protein>
    <submittedName>
        <fullName evidence="8">Chemotaxis protein</fullName>
    </submittedName>
</protein>
<comment type="subcellular location">
    <subcellularLocation>
        <location evidence="1">Membrane</location>
    </subcellularLocation>
</comment>